<evidence type="ECO:0000313" key="6">
    <source>
        <dbReference type="EMBL" id="PZG50320.1"/>
    </source>
</evidence>
<dbReference type="PANTHER" id="PTHR46577:SF1">
    <property type="entry name" value="HTH-TYPE TRANSCRIPTIONAL REGULATORY PROTEIN GABR"/>
    <property type="match status" value="1"/>
</dbReference>
<dbReference type="PANTHER" id="PTHR46577">
    <property type="entry name" value="HTH-TYPE TRANSCRIPTIONAL REGULATORY PROTEIN GABR"/>
    <property type="match status" value="1"/>
</dbReference>
<protein>
    <recommendedName>
        <fullName evidence="5">HTH gntR-type domain-containing protein</fullName>
    </recommendedName>
</protein>
<keyword evidence="3" id="KW-0238">DNA-binding</keyword>
<keyword evidence="1" id="KW-0663">Pyridoxal phosphate</keyword>
<comment type="caution">
    <text evidence="6">The sequence shown here is derived from an EMBL/GenBank/DDBJ whole genome shotgun (WGS) entry which is preliminary data.</text>
</comment>
<dbReference type="InterPro" id="IPR051446">
    <property type="entry name" value="HTH_trans_reg/aminotransferase"/>
</dbReference>
<dbReference type="Gene3D" id="3.40.50.880">
    <property type="match status" value="1"/>
</dbReference>
<evidence type="ECO:0000256" key="2">
    <source>
        <dbReference type="ARBA" id="ARBA00023015"/>
    </source>
</evidence>
<name>A0A2W2HIU4_9ACTN</name>
<dbReference type="SMART" id="SM00345">
    <property type="entry name" value="HTH_GNTR"/>
    <property type="match status" value="1"/>
</dbReference>
<dbReference type="Proteomes" id="UP000248544">
    <property type="component" value="Unassembled WGS sequence"/>
</dbReference>
<dbReference type="Gene3D" id="1.10.10.10">
    <property type="entry name" value="Winged helix-like DNA-binding domain superfamily/Winged helix DNA-binding domain"/>
    <property type="match status" value="1"/>
</dbReference>
<evidence type="ECO:0000259" key="5">
    <source>
        <dbReference type="PROSITE" id="PS50949"/>
    </source>
</evidence>
<accession>A0A2W2HIU4</accession>
<evidence type="ECO:0000313" key="7">
    <source>
        <dbReference type="Proteomes" id="UP000248544"/>
    </source>
</evidence>
<dbReference type="AlphaFoldDB" id="A0A2W2HIU4"/>
<keyword evidence="7" id="KW-1185">Reference proteome</keyword>
<sequence length="212" mass="22827">MECLFDPDSDIPLWVQSRTQREYVIATGEIEPGTKLPPGRALAQRLGVAVDTVRQAYDGLAQSGFAETRPGVGTRVTLPVRSAVPGDDPWDLRQTAKVDAALLGLLADGVTPAVAGQAVRQRLAMLSTGLRVSFIGVRASAERYAATGLEHTGHRILAVQWHPEELIRTSPQSQALFHHLIGRGHPQVKVVPFHRPADGGSFGSGDRYTLPS</sequence>
<organism evidence="6 7">
    <name type="scientific">Spongiactinospora gelatinilytica</name>
    <dbReference type="NCBI Taxonomy" id="2666298"/>
    <lineage>
        <taxon>Bacteria</taxon>
        <taxon>Bacillati</taxon>
        <taxon>Actinomycetota</taxon>
        <taxon>Actinomycetes</taxon>
        <taxon>Streptosporangiales</taxon>
        <taxon>Streptosporangiaceae</taxon>
        <taxon>Spongiactinospora</taxon>
    </lineage>
</organism>
<evidence type="ECO:0000256" key="3">
    <source>
        <dbReference type="ARBA" id="ARBA00023125"/>
    </source>
</evidence>
<dbReference type="GO" id="GO:0003677">
    <property type="term" value="F:DNA binding"/>
    <property type="evidence" value="ECO:0007669"/>
    <property type="project" value="UniProtKB-KW"/>
</dbReference>
<dbReference type="SUPFAM" id="SSF46785">
    <property type="entry name" value="Winged helix' DNA-binding domain"/>
    <property type="match status" value="1"/>
</dbReference>
<dbReference type="PROSITE" id="PS50949">
    <property type="entry name" value="HTH_GNTR"/>
    <property type="match status" value="1"/>
</dbReference>
<dbReference type="Pfam" id="PF00392">
    <property type="entry name" value="GntR"/>
    <property type="match status" value="1"/>
</dbReference>
<dbReference type="SUPFAM" id="SSF52317">
    <property type="entry name" value="Class I glutamine amidotransferase-like"/>
    <property type="match status" value="1"/>
</dbReference>
<dbReference type="InterPro" id="IPR029062">
    <property type="entry name" value="Class_I_gatase-like"/>
</dbReference>
<proteinExistence type="predicted"/>
<dbReference type="InterPro" id="IPR000524">
    <property type="entry name" value="Tscrpt_reg_HTH_GntR"/>
</dbReference>
<dbReference type="InterPro" id="IPR036390">
    <property type="entry name" value="WH_DNA-bd_sf"/>
</dbReference>
<feature type="domain" description="HTH gntR-type" evidence="5">
    <location>
        <begin position="11"/>
        <end position="79"/>
    </location>
</feature>
<gene>
    <name evidence="6" type="ORF">C1I98_10835</name>
</gene>
<evidence type="ECO:0000256" key="1">
    <source>
        <dbReference type="ARBA" id="ARBA00022898"/>
    </source>
</evidence>
<dbReference type="CDD" id="cd07377">
    <property type="entry name" value="WHTH_GntR"/>
    <property type="match status" value="1"/>
</dbReference>
<evidence type="ECO:0000256" key="4">
    <source>
        <dbReference type="ARBA" id="ARBA00023163"/>
    </source>
</evidence>
<reference evidence="6 7" key="1">
    <citation type="submission" date="2018-01" db="EMBL/GenBank/DDBJ databases">
        <title>Draft genome sequence of Sphaerisporangium sp. 7K107.</title>
        <authorList>
            <person name="Sahin N."/>
            <person name="Saygin H."/>
            <person name="Ay H."/>
        </authorList>
    </citation>
    <scope>NUCLEOTIDE SEQUENCE [LARGE SCALE GENOMIC DNA]</scope>
    <source>
        <strain evidence="6 7">7K107</strain>
    </source>
</reference>
<dbReference type="EMBL" id="POUA01000063">
    <property type="protein sequence ID" value="PZG50320.1"/>
    <property type="molecule type" value="Genomic_DNA"/>
</dbReference>
<dbReference type="InterPro" id="IPR036388">
    <property type="entry name" value="WH-like_DNA-bd_sf"/>
</dbReference>
<keyword evidence="2" id="KW-0805">Transcription regulation</keyword>
<dbReference type="GO" id="GO:0003700">
    <property type="term" value="F:DNA-binding transcription factor activity"/>
    <property type="evidence" value="ECO:0007669"/>
    <property type="project" value="InterPro"/>
</dbReference>
<keyword evidence="4" id="KW-0804">Transcription</keyword>